<evidence type="ECO:0000313" key="1">
    <source>
        <dbReference type="EMBL" id="EHN61402.1"/>
    </source>
</evidence>
<accession>A0AB72Z963</accession>
<comment type="caution">
    <text evidence="1">The sequence shown here is derived from an EMBL/GenBank/DDBJ whole genome shotgun (WGS) entry which is preliminary data.</text>
</comment>
<reference evidence="1 2" key="1">
    <citation type="submission" date="2011-08" db="EMBL/GenBank/DDBJ databases">
        <authorList>
            <person name="Weinstock G."/>
            <person name="Sodergren E."/>
            <person name="Clifton S."/>
            <person name="Fulton L."/>
            <person name="Fulton B."/>
            <person name="Courtney L."/>
            <person name="Fronick C."/>
            <person name="Harrison M."/>
            <person name="Strong C."/>
            <person name="Farmer C."/>
            <person name="Delahaunty K."/>
            <person name="Markovic C."/>
            <person name="Hall O."/>
            <person name="Minx P."/>
            <person name="Tomlinson C."/>
            <person name="Mitreva M."/>
            <person name="Hou S."/>
            <person name="Chen J."/>
            <person name="Wollam A."/>
            <person name="Pepin K.H."/>
            <person name="Johnson M."/>
            <person name="Bhonagiri V."/>
            <person name="Zhang X."/>
            <person name="Suruliraj S."/>
            <person name="Warren W."/>
            <person name="Chinwalla A."/>
            <person name="Mardis E.R."/>
            <person name="Wilson R.K."/>
        </authorList>
    </citation>
    <scope>NUCLEOTIDE SEQUENCE [LARGE SCALE GENOMIC DNA]</scope>
    <source>
        <strain evidence="1 2">ATCC 33091</strain>
    </source>
</reference>
<gene>
    <name evidence="1" type="ORF">HMPREF0557_01410</name>
</gene>
<name>A0AB72Z963_LISIO</name>
<keyword evidence="2" id="KW-1185">Reference proteome</keyword>
<protein>
    <recommendedName>
        <fullName evidence="3">DUF5081 domain-containing protein</fullName>
    </recommendedName>
</protein>
<dbReference type="AlphaFoldDB" id="A0AB72Z963"/>
<dbReference type="Proteomes" id="UP000003597">
    <property type="component" value="Unassembled WGS sequence"/>
</dbReference>
<dbReference type="EMBL" id="AGCN01000031">
    <property type="protein sequence ID" value="EHN61402.1"/>
    <property type="molecule type" value="Genomic_DNA"/>
</dbReference>
<evidence type="ECO:0000313" key="2">
    <source>
        <dbReference type="Proteomes" id="UP000003597"/>
    </source>
</evidence>
<proteinExistence type="predicted"/>
<dbReference type="Pfam" id="PF16887">
    <property type="entry name" value="DUF5081"/>
    <property type="match status" value="1"/>
</dbReference>
<evidence type="ECO:0008006" key="3">
    <source>
        <dbReference type="Google" id="ProtNLM"/>
    </source>
</evidence>
<dbReference type="InterPro" id="IPR031682">
    <property type="entry name" value="EsaE"/>
</dbReference>
<dbReference type="RefSeq" id="WP_003770916.1">
    <property type="nucleotide sequence ID" value="NZ_JH556647.1"/>
</dbReference>
<organism evidence="1 2">
    <name type="scientific">Listeria innocua ATCC 33091</name>
    <dbReference type="NCBI Taxonomy" id="1002366"/>
    <lineage>
        <taxon>Bacteria</taxon>
        <taxon>Bacillati</taxon>
        <taxon>Bacillota</taxon>
        <taxon>Bacilli</taxon>
        <taxon>Bacillales</taxon>
        <taxon>Listeriaceae</taxon>
        <taxon>Listeria</taxon>
    </lineage>
</organism>
<sequence length="218" mass="24944">MTGKVLNADELYYLAEYQNISLLFGIPYEAPSSASVEGLIKKEILTSTGGLSLVTINYVEVLKKYAQADRYVHIQQYIFGLFNDGLCIILKQVPVQDTIRFELFVGDALSMLEIALSHPILKQSASIYYEKITTKTLDERTLPFSHSAPTLVIEIFNNEYQLEAQLAIGQDNNQYYQLDERNKLTTKIDIDPFKWFVDKVPQIVTIAQERIQEVKNHE</sequence>